<dbReference type="Gene3D" id="3.30.700.10">
    <property type="entry name" value="Glycoprotein, Type 4 Pilin"/>
    <property type="match status" value="1"/>
</dbReference>
<evidence type="ECO:0000256" key="1">
    <source>
        <dbReference type="ARBA" id="ARBA00005233"/>
    </source>
</evidence>
<dbReference type="SUPFAM" id="SSF54523">
    <property type="entry name" value="Pili subunits"/>
    <property type="match status" value="1"/>
</dbReference>
<dbReference type="GO" id="GO:0009289">
    <property type="term" value="C:pilus"/>
    <property type="evidence" value="ECO:0007669"/>
    <property type="project" value="InterPro"/>
</dbReference>
<dbReference type="EMBL" id="CP101717">
    <property type="protein sequence ID" value="WLD59653.1"/>
    <property type="molecule type" value="Genomic_DNA"/>
</dbReference>
<dbReference type="InterPro" id="IPR045584">
    <property type="entry name" value="Pilin-like"/>
</dbReference>
<dbReference type="GO" id="GO:0007155">
    <property type="term" value="P:cell adhesion"/>
    <property type="evidence" value="ECO:0007669"/>
    <property type="project" value="InterPro"/>
</dbReference>
<dbReference type="Pfam" id="PF00114">
    <property type="entry name" value="Pilin"/>
    <property type="match status" value="1"/>
</dbReference>
<proteinExistence type="inferred from homology"/>
<comment type="similarity">
    <text evidence="1">Belongs to the N-Me-Phe pilin family.</text>
</comment>
<reference evidence="2" key="1">
    <citation type="submission" date="2022-07" db="EMBL/GenBank/DDBJ databases">
        <title>Complete genome sequence of Salinispirillum sp. LH10-3-1 capable of multiple carbohydrate inversion isolated from a soda lake.</title>
        <authorList>
            <person name="Liu J."/>
            <person name="Zhai Y."/>
            <person name="Zhang H."/>
            <person name="Yang H."/>
            <person name="Qu J."/>
            <person name="Li J."/>
        </authorList>
    </citation>
    <scope>NUCLEOTIDE SEQUENCE</scope>
    <source>
        <strain evidence="2">LH 10-3-1</strain>
    </source>
</reference>
<name>A0AB38YKF7_9GAMM</name>
<dbReference type="InterPro" id="IPR001082">
    <property type="entry name" value="Pilin"/>
</dbReference>
<evidence type="ECO:0000313" key="2">
    <source>
        <dbReference type="EMBL" id="WLD59653.1"/>
    </source>
</evidence>
<protein>
    <submittedName>
        <fullName evidence="2">Pilin</fullName>
    </submittedName>
</protein>
<accession>A0AB38YKF7</accession>
<sequence length="127" mass="12974">MARSQFSEAHALLGAVRVSVQERLDAGRAIADATDAASVTSVLQQTLGAQVQGSYGALTGGVNTTTPDGYQITYTFSPGSGASPRLVAAGTTNDGVVNYTYVIATGQWTCSTDVEQALASNCDPVSP</sequence>
<organism evidence="2">
    <name type="scientific">Salinispirillum sp. LH 10-3-1</name>
    <dbReference type="NCBI Taxonomy" id="2952525"/>
    <lineage>
        <taxon>Bacteria</taxon>
        <taxon>Pseudomonadati</taxon>
        <taxon>Pseudomonadota</taxon>
        <taxon>Gammaproteobacteria</taxon>
        <taxon>Oceanospirillales</taxon>
        <taxon>Saccharospirillaceae</taxon>
        <taxon>Salinispirillum</taxon>
    </lineage>
</organism>
<dbReference type="AlphaFoldDB" id="A0AB38YKF7"/>
<gene>
    <name evidence="2" type="ORF">NFC81_04185</name>
</gene>